<evidence type="ECO:0000313" key="1">
    <source>
        <dbReference type="EMBL" id="RZF32778.1"/>
    </source>
</evidence>
<dbReference type="InParanoid" id="A0A482WH50"/>
<dbReference type="OrthoDB" id="10267031at2759"/>
<accession>A0A482WH50</accession>
<protein>
    <submittedName>
        <fullName evidence="1">Uncharacterized protein</fullName>
    </submittedName>
</protein>
<sequence>MTTVQSVFIDIAPEDQPLTNSLICPVFSLWLLFQSLEPRCLMRYHVTTNVVQIARQGDQVRAVFQGRRSSETAAGALFAL</sequence>
<evidence type="ECO:0000313" key="2">
    <source>
        <dbReference type="Proteomes" id="UP000291343"/>
    </source>
</evidence>
<dbReference type="EMBL" id="QKKF02035980">
    <property type="protein sequence ID" value="RZF32778.1"/>
    <property type="molecule type" value="Genomic_DNA"/>
</dbReference>
<comment type="caution">
    <text evidence="1">The sequence shown here is derived from an EMBL/GenBank/DDBJ whole genome shotgun (WGS) entry which is preliminary data.</text>
</comment>
<name>A0A482WH50_LAOST</name>
<organism evidence="1 2">
    <name type="scientific">Laodelphax striatellus</name>
    <name type="common">Small brown planthopper</name>
    <name type="synonym">Delphax striatella</name>
    <dbReference type="NCBI Taxonomy" id="195883"/>
    <lineage>
        <taxon>Eukaryota</taxon>
        <taxon>Metazoa</taxon>
        <taxon>Ecdysozoa</taxon>
        <taxon>Arthropoda</taxon>
        <taxon>Hexapoda</taxon>
        <taxon>Insecta</taxon>
        <taxon>Pterygota</taxon>
        <taxon>Neoptera</taxon>
        <taxon>Paraneoptera</taxon>
        <taxon>Hemiptera</taxon>
        <taxon>Auchenorrhyncha</taxon>
        <taxon>Fulgoroidea</taxon>
        <taxon>Delphacidae</taxon>
        <taxon>Criomorphinae</taxon>
        <taxon>Laodelphax</taxon>
    </lineage>
</organism>
<gene>
    <name evidence="1" type="ORF">LSTR_LSTR012007</name>
</gene>
<dbReference type="Proteomes" id="UP000291343">
    <property type="component" value="Unassembled WGS sequence"/>
</dbReference>
<reference evidence="1 2" key="1">
    <citation type="journal article" date="2017" name="Gigascience">
        <title>Genome sequence of the small brown planthopper, Laodelphax striatellus.</title>
        <authorList>
            <person name="Zhu J."/>
            <person name="Jiang F."/>
            <person name="Wang X."/>
            <person name="Yang P."/>
            <person name="Bao Y."/>
            <person name="Zhao W."/>
            <person name="Wang W."/>
            <person name="Lu H."/>
            <person name="Wang Q."/>
            <person name="Cui N."/>
            <person name="Li J."/>
            <person name="Chen X."/>
            <person name="Luo L."/>
            <person name="Yu J."/>
            <person name="Kang L."/>
            <person name="Cui F."/>
        </authorList>
    </citation>
    <scope>NUCLEOTIDE SEQUENCE [LARGE SCALE GENOMIC DNA]</scope>
    <source>
        <strain evidence="1">Lst14</strain>
    </source>
</reference>
<dbReference type="AlphaFoldDB" id="A0A482WH50"/>
<keyword evidence="2" id="KW-1185">Reference proteome</keyword>
<proteinExistence type="predicted"/>